<organism evidence="1 2">
    <name type="scientific">Yersinia nurmii</name>
    <dbReference type="NCBI Taxonomy" id="685706"/>
    <lineage>
        <taxon>Bacteria</taxon>
        <taxon>Pseudomonadati</taxon>
        <taxon>Pseudomonadota</taxon>
        <taxon>Gammaproteobacteria</taxon>
        <taxon>Enterobacterales</taxon>
        <taxon>Yersiniaceae</taxon>
        <taxon>Yersinia</taxon>
    </lineage>
</organism>
<reference evidence="1 2" key="1">
    <citation type="submission" date="2015-03" db="EMBL/GenBank/DDBJ databases">
        <authorList>
            <consortium name="Pathogen Informatics"/>
            <person name="Murphy D."/>
        </authorList>
    </citation>
    <scope>NUCLEOTIDE SEQUENCE [LARGE SCALE GENOMIC DNA]</scope>
    <source>
        <strain evidence="2">type strain: CIP110231</strain>
    </source>
</reference>
<gene>
    <name evidence="1" type="ORF">ERS137967_03625</name>
</gene>
<protein>
    <recommendedName>
        <fullName evidence="3">Cytoplasmic protein</fullName>
    </recommendedName>
</protein>
<dbReference type="EMBL" id="CPYD01000018">
    <property type="protein sequence ID" value="CNF23360.1"/>
    <property type="molecule type" value="Genomic_DNA"/>
</dbReference>
<dbReference type="Proteomes" id="UP000040578">
    <property type="component" value="Unassembled WGS sequence"/>
</dbReference>
<keyword evidence="2" id="KW-1185">Reference proteome</keyword>
<sequence length="158" mass="18201">MKISKLATERLLNINWLSDVGNKISVSDVILAMSLNEAGNYLSDPEWENVTLEESNEISGYLATKYTAIFQDWNEVAKEAKLFFTNDIKPKIPNLNDFDNTLLHQCIEWDIIQYLIEDFYSEKLKTPLFFNKLVSIYESGHIPCGWVGSWPKGQLVVY</sequence>
<dbReference type="RefSeq" id="WP_049602124.1">
    <property type="nucleotide sequence ID" value="NZ_CPYD01000018.1"/>
</dbReference>
<comment type="caution">
    <text evidence="1">The sequence shown here is derived from an EMBL/GenBank/DDBJ whole genome shotgun (WGS) entry which is preliminary data.</text>
</comment>
<proteinExistence type="predicted"/>
<evidence type="ECO:0000313" key="1">
    <source>
        <dbReference type="EMBL" id="CNF23360.1"/>
    </source>
</evidence>
<name>A0ABM9SMM7_9GAMM</name>
<evidence type="ECO:0000313" key="2">
    <source>
        <dbReference type="Proteomes" id="UP000040578"/>
    </source>
</evidence>
<accession>A0ABM9SMM7</accession>
<evidence type="ECO:0008006" key="3">
    <source>
        <dbReference type="Google" id="ProtNLM"/>
    </source>
</evidence>